<accession>A0A4R1N454</accession>
<evidence type="ECO:0000313" key="5">
    <source>
        <dbReference type="Proteomes" id="UP000295673"/>
    </source>
</evidence>
<feature type="signal peptide" evidence="2">
    <location>
        <begin position="1"/>
        <end position="19"/>
    </location>
</feature>
<dbReference type="InterPro" id="IPR009003">
    <property type="entry name" value="Peptidase_S1_PA"/>
</dbReference>
<reference evidence="4 5" key="1">
    <citation type="submission" date="2019-03" db="EMBL/GenBank/DDBJ databases">
        <title>Genomic Encyclopedia of Archaeal and Bacterial Type Strains, Phase II (KMG-II): from individual species to whole genera.</title>
        <authorList>
            <person name="Goeker M."/>
        </authorList>
    </citation>
    <scope>NUCLEOTIDE SEQUENCE [LARGE SCALE GENOMIC DNA]</scope>
    <source>
        <strain evidence="4 5">DSM 26433</strain>
    </source>
</reference>
<dbReference type="InterPro" id="IPR001254">
    <property type="entry name" value="Trypsin_dom"/>
</dbReference>
<dbReference type="GO" id="GO:0006508">
    <property type="term" value="P:proteolysis"/>
    <property type="evidence" value="ECO:0007669"/>
    <property type="project" value="InterPro"/>
</dbReference>
<comment type="caution">
    <text evidence="4">The sequence shown here is derived from an EMBL/GenBank/DDBJ whole genome shotgun (WGS) entry which is preliminary data.</text>
</comment>
<feature type="chain" id="PRO_5020184325" evidence="2">
    <location>
        <begin position="20"/>
        <end position="268"/>
    </location>
</feature>
<dbReference type="InterPro" id="IPR018114">
    <property type="entry name" value="TRYPSIN_HIS"/>
</dbReference>
<organism evidence="4 5">
    <name type="scientific">Shimia isoporae</name>
    <dbReference type="NCBI Taxonomy" id="647720"/>
    <lineage>
        <taxon>Bacteria</taxon>
        <taxon>Pseudomonadati</taxon>
        <taxon>Pseudomonadota</taxon>
        <taxon>Alphaproteobacteria</taxon>
        <taxon>Rhodobacterales</taxon>
        <taxon>Roseobacteraceae</taxon>
    </lineage>
</organism>
<dbReference type="Gene3D" id="2.40.10.10">
    <property type="entry name" value="Trypsin-like serine proteases"/>
    <property type="match status" value="2"/>
</dbReference>
<evidence type="ECO:0000259" key="3">
    <source>
        <dbReference type="PROSITE" id="PS50240"/>
    </source>
</evidence>
<dbReference type="EMBL" id="SMGR01000002">
    <property type="protein sequence ID" value="TCL01335.1"/>
    <property type="molecule type" value="Genomic_DNA"/>
</dbReference>
<dbReference type="PRINTS" id="PR00722">
    <property type="entry name" value="CHYMOTRYPSIN"/>
</dbReference>
<dbReference type="GO" id="GO:0004252">
    <property type="term" value="F:serine-type endopeptidase activity"/>
    <property type="evidence" value="ECO:0007669"/>
    <property type="project" value="InterPro"/>
</dbReference>
<protein>
    <submittedName>
        <fullName evidence="4">V8-like Glu-specific endopeptidase</fullName>
    </submittedName>
</protein>
<dbReference type="Pfam" id="PF00089">
    <property type="entry name" value="Trypsin"/>
    <property type="match status" value="1"/>
</dbReference>
<evidence type="ECO:0000256" key="2">
    <source>
        <dbReference type="SAM" id="SignalP"/>
    </source>
</evidence>
<name>A0A4R1N454_9RHOB</name>
<sequence>MSKFAAAILLILLGAVASAQDAALRTLATGDDGKDWGAVGRLEIDGRGFCTGALIAPNKVLTAAHCLYDRKTGVMHDVSAVEFRAGWRNGRAEAYRSVRRAAVHPDYVFGQDELMSRSRSDLAILELHHPIRNSTIEPFETAGRLRKGSKIGVVSYAVGREAAPSFQETCRVMGRYRGVYVLSCDIDFGSSGAPVFLFEDNQVRIASVVAAKAELNGQKVALAAALDFALDEVEGEFAEKTIRAPLPTVKVSPQRNNTGAKFVRPNGG</sequence>
<dbReference type="InterPro" id="IPR001314">
    <property type="entry name" value="Peptidase_S1A"/>
</dbReference>
<evidence type="ECO:0000256" key="1">
    <source>
        <dbReference type="ARBA" id="ARBA00022729"/>
    </source>
</evidence>
<dbReference type="RefSeq" id="WP_132860662.1">
    <property type="nucleotide sequence ID" value="NZ_SMGR01000002.1"/>
</dbReference>
<evidence type="ECO:0000313" key="4">
    <source>
        <dbReference type="EMBL" id="TCL01335.1"/>
    </source>
</evidence>
<dbReference type="InterPro" id="IPR043504">
    <property type="entry name" value="Peptidase_S1_PA_chymotrypsin"/>
</dbReference>
<keyword evidence="1 2" id="KW-0732">Signal</keyword>
<dbReference type="PROSITE" id="PS00134">
    <property type="entry name" value="TRYPSIN_HIS"/>
    <property type="match status" value="1"/>
</dbReference>
<dbReference type="InterPro" id="IPR050966">
    <property type="entry name" value="Glutamyl_endopeptidase"/>
</dbReference>
<feature type="domain" description="Peptidase S1" evidence="3">
    <location>
        <begin position="11"/>
        <end position="234"/>
    </location>
</feature>
<proteinExistence type="predicted"/>
<dbReference type="OrthoDB" id="267336at2"/>
<keyword evidence="5" id="KW-1185">Reference proteome</keyword>
<dbReference type="SMART" id="SM00020">
    <property type="entry name" value="Tryp_SPc"/>
    <property type="match status" value="1"/>
</dbReference>
<dbReference type="Proteomes" id="UP000295673">
    <property type="component" value="Unassembled WGS sequence"/>
</dbReference>
<dbReference type="SUPFAM" id="SSF50494">
    <property type="entry name" value="Trypsin-like serine proteases"/>
    <property type="match status" value="1"/>
</dbReference>
<gene>
    <name evidence="4" type="ORF">BXY66_2648</name>
</gene>
<dbReference type="PROSITE" id="PS50240">
    <property type="entry name" value="TRYPSIN_DOM"/>
    <property type="match status" value="1"/>
</dbReference>
<dbReference type="PANTHER" id="PTHR15462:SF8">
    <property type="entry name" value="SERINE PROTEASE"/>
    <property type="match status" value="1"/>
</dbReference>
<dbReference type="AlphaFoldDB" id="A0A4R1N454"/>
<dbReference type="PANTHER" id="PTHR15462">
    <property type="entry name" value="SERINE PROTEASE"/>
    <property type="match status" value="1"/>
</dbReference>